<accession>G5JFD7</accession>
<name>G5JFD7_9STAP</name>
<reference evidence="1 2" key="1">
    <citation type="journal article" date="2012" name="BMC Genomics">
        <title>Comparative genomic analysis of the genus Staphylococcus including Staphylococcus aureus and its newly described sister species Staphylococcus simiae.</title>
        <authorList>
            <person name="Suzuki H."/>
            <person name="Lefebure T."/>
            <person name="Pavinski Bitar P."/>
            <person name="Stanhope M.J."/>
        </authorList>
    </citation>
    <scope>NUCLEOTIDE SEQUENCE [LARGE SCALE GENOMIC DNA]</scope>
    <source>
        <strain evidence="1 2">CCM 7213</strain>
    </source>
</reference>
<organism evidence="1 2">
    <name type="scientific">Staphylococcus simiae CCM 7213 = CCUG 51256</name>
    <dbReference type="NCBI Taxonomy" id="911238"/>
    <lineage>
        <taxon>Bacteria</taxon>
        <taxon>Bacillati</taxon>
        <taxon>Bacillota</taxon>
        <taxon>Bacilli</taxon>
        <taxon>Bacillales</taxon>
        <taxon>Staphylococcaceae</taxon>
        <taxon>Staphylococcus</taxon>
    </lineage>
</organism>
<dbReference type="AlphaFoldDB" id="G5JFD7"/>
<sequence length="83" mass="9648">MICSIEGIVRQAITNAQYKRAFEVFQLRDLIGQECFNALNSTEQQFVAEKFKLLVLQHQVLGVSISQQSEDYDVDDIIYKKQY</sequence>
<keyword evidence="2" id="KW-1185">Reference proteome</keyword>
<dbReference type="PATRIC" id="fig|911238.3.peg.131"/>
<protein>
    <submittedName>
        <fullName evidence="1">Uncharacterized protein</fullName>
    </submittedName>
</protein>
<dbReference type="RefSeq" id="WP_002461697.1">
    <property type="nucleotide sequence ID" value="NZ_AEUN01000014.1"/>
</dbReference>
<evidence type="ECO:0000313" key="2">
    <source>
        <dbReference type="Proteomes" id="UP000005413"/>
    </source>
</evidence>
<gene>
    <name evidence="1" type="ORF">SS7213T_00678</name>
</gene>
<dbReference type="EMBL" id="AEUN01000014">
    <property type="protein sequence ID" value="EHJ09108.1"/>
    <property type="molecule type" value="Genomic_DNA"/>
</dbReference>
<proteinExistence type="predicted"/>
<dbReference type="Proteomes" id="UP000005413">
    <property type="component" value="Unassembled WGS sequence"/>
</dbReference>
<evidence type="ECO:0000313" key="1">
    <source>
        <dbReference type="EMBL" id="EHJ09108.1"/>
    </source>
</evidence>
<comment type="caution">
    <text evidence="1">The sequence shown here is derived from an EMBL/GenBank/DDBJ whole genome shotgun (WGS) entry which is preliminary data.</text>
</comment>